<evidence type="ECO:0000313" key="2">
    <source>
        <dbReference type="EMBL" id="EEB43919.1"/>
    </source>
</evidence>
<protein>
    <recommendedName>
        <fullName evidence="1">SMEK domain-containing protein</fullName>
    </recommendedName>
</protein>
<dbReference type="InterPro" id="IPR047740">
    <property type="entry name" value="SMEK_dom"/>
</dbReference>
<dbReference type="NCBIfam" id="NF033859">
    <property type="entry name" value="SMEK_N"/>
    <property type="match status" value="1"/>
</dbReference>
<accession>B6XL23</accession>
<dbReference type="RefSeq" id="WP_006660987.1">
    <property type="nucleotide sequence ID" value="NZ_ABXW01000079.1"/>
</dbReference>
<evidence type="ECO:0000313" key="3">
    <source>
        <dbReference type="Proteomes" id="UP000003729"/>
    </source>
</evidence>
<organism evidence="2 3">
    <name type="scientific">Providencia alcalifaciens DSM 30120</name>
    <dbReference type="NCBI Taxonomy" id="520999"/>
    <lineage>
        <taxon>Bacteria</taxon>
        <taxon>Pseudomonadati</taxon>
        <taxon>Pseudomonadota</taxon>
        <taxon>Gammaproteobacteria</taxon>
        <taxon>Enterobacterales</taxon>
        <taxon>Morganellaceae</taxon>
        <taxon>Providencia</taxon>
    </lineage>
</organism>
<dbReference type="Proteomes" id="UP000003729">
    <property type="component" value="Unassembled WGS sequence"/>
</dbReference>
<feature type="domain" description="SMEK" evidence="1">
    <location>
        <begin position="12"/>
        <end position="152"/>
    </location>
</feature>
<reference evidence="2 3" key="2">
    <citation type="submission" date="2008-10" db="EMBL/GenBank/DDBJ databases">
        <authorList>
            <person name="Fulton L."/>
            <person name="Clifton S."/>
            <person name="Fulton B."/>
            <person name="Xu J."/>
            <person name="Minx P."/>
            <person name="Pepin K.H."/>
            <person name="Johnson M."/>
            <person name="Bhonagiri V."/>
            <person name="Nash W.E."/>
            <person name="Mardis E.R."/>
            <person name="Wilson R.K."/>
        </authorList>
    </citation>
    <scope>NUCLEOTIDE SEQUENCE [LARGE SCALE GENOMIC DNA]</scope>
    <source>
        <strain evidence="2 3">DSM 30120</strain>
    </source>
</reference>
<comment type="caution">
    <text evidence="2">The sequence shown here is derived from an EMBL/GenBank/DDBJ whole genome shotgun (WGS) entry which is preliminary data.</text>
</comment>
<name>B6XL23_9GAMM</name>
<dbReference type="Pfam" id="PF21941">
    <property type="entry name" value="SMEK_N"/>
    <property type="match status" value="1"/>
</dbReference>
<sequence>MRLDEREDIIKKIVRTFSLIKCDIGAMQSINIHSLNIHAEDFFCDVFNFLNDKLDLKNANSASLNEKFIDLVDHNAKLVIQVTTTKLKSKIDNSLKILNDERYKGYRVEIFYILDKPKHLQKDTLKSYSELYGIENITEHLKDFDDLLNDIKNLSGERLLKIYQSYFRDANERYTDEITLQTVFDLLIKGCEEKTHDYSVDFRNTELSEKIKINQLNGKVSSLLMLGSEYSLPIYNIINSDDLTQLSMLIVNEFYYEVLVDNLRHSDVPMKNIINKNISELHDMASLVYDINFSKVLGDLSERIKKKTYNASFQETSVSWVIIAYFFEECFVGIKYDSSYKIN</sequence>
<reference evidence="2 3" key="1">
    <citation type="submission" date="2008-10" db="EMBL/GenBank/DDBJ databases">
        <title>Draft genome sequence of Providencia alcalifaciens (DSM 30120).</title>
        <authorList>
            <person name="Sudarsanam P."/>
            <person name="Ley R."/>
            <person name="Guruge J."/>
            <person name="Turnbaugh P.J."/>
            <person name="Mahowald M."/>
            <person name="Liep D."/>
            <person name="Gordon J."/>
        </authorList>
    </citation>
    <scope>NUCLEOTIDE SEQUENCE [LARGE SCALE GENOMIC DNA]</scope>
    <source>
        <strain evidence="2 3">DSM 30120</strain>
    </source>
</reference>
<proteinExistence type="predicted"/>
<evidence type="ECO:0000259" key="1">
    <source>
        <dbReference type="Pfam" id="PF21941"/>
    </source>
</evidence>
<gene>
    <name evidence="2" type="ORF">PROVALCAL_04085</name>
</gene>
<dbReference type="AlphaFoldDB" id="B6XL23"/>
<dbReference type="EMBL" id="ABXW01000079">
    <property type="protein sequence ID" value="EEB43919.1"/>
    <property type="molecule type" value="Genomic_DNA"/>
</dbReference>